<feature type="repeat" description="PPR" evidence="3">
    <location>
        <begin position="181"/>
        <end position="215"/>
    </location>
</feature>
<comment type="similarity">
    <text evidence="1">Belongs to the PPR family. P subfamily.</text>
</comment>
<dbReference type="Pfam" id="PF12854">
    <property type="entry name" value="PPR_1"/>
    <property type="match status" value="1"/>
</dbReference>
<keyword evidence="5" id="KW-1185">Reference proteome</keyword>
<comment type="caution">
    <text evidence="4">The sequence shown here is derived from an EMBL/GenBank/DDBJ whole genome shotgun (WGS) entry which is preliminary data.</text>
</comment>
<proteinExistence type="inferred from homology"/>
<dbReference type="PANTHER" id="PTHR47447">
    <property type="entry name" value="OS03G0856100 PROTEIN"/>
    <property type="match status" value="1"/>
</dbReference>
<dbReference type="InterPro" id="IPR002885">
    <property type="entry name" value="PPR_rpt"/>
</dbReference>
<feature type="repeat" description="PPR" evidence="3">
    <location>
        <begin position="216"/>
        <end position="250"/>
    </location>
</feature>
<dbReference type="NCBIfam" id="TIGR00756">
    <property type="entry name" value="PPR"/>
    <property type="match status" value="5"/>
</dbReference>
<feature type="repeat" description="PPR" evidence="3">
    <location>
        <begin position="671"/>
        <end position="705"/>
    </location>
</feature>
<sequence length="1058" mass="121738">MLTVRYARQTRAFLSPPSAAASTTGAVLFFSSSTVQTIPFLPSYPFFPSFSSSPITSNESQSEIHKDDVVHYFREWFMSRKKPLFDSIYEILRTQDESSIDSAISRLNLRLSETLVLDVLNYEKKDVLSCLRFFDWAGRQPGFHHTRATFNAIFRILSKAKLMSLMLDFLQNYMKQRYVHKVRYYNILVIGYAVAGKSETALQLFGRMRFMGVDLDAFSYHVLMNSLVEQGYFDVVETVAKEIRARGFQNEVTHSIMMKSFCKQNQLERGAEYLRGLVQDDMARLSGIAVGTLVDALCKDNQFERAALLVEEFRRMGLSSMEHAYGVWIRDLVKAGKLDGALEFLKDKQAIEGYVPDVFRYNMLICRLLRESRIEEVYDLLVDMKEREVLPDDVTMNAILCFLCKAGRMDIAMDLYNSRAEFGLSVNCMLYNYLINTLLGDVSIDEAYRLLRISIEEGYFPGEKTFSIIADALCREGKLDKMKELVLFTLDQNIMPNSSTYDKFISALCRAGRVEEGYLVHGLLNRLNKAARKGTYANMISGFSKSSRGDIAARLLIEMQDKGYRPSRNLVRDVICCLCKTDNPENQFFRLLDMQLARHRSSASVIYDFFIDGAGHALKPELAAQVYEMMRGSGIEPGLRSDILLLRSYLKSKKISHALHLFRDISMRRRKRKLWHTMIVGLCKARKHEYASQILDNMKENKLRPSIECYEELIKLYCELGQYYKAIDLVNDMTQMGRPVSSFIGNVFLLHALKTRKVYHAWAYLSHQQNLTPACWMLGHVIGVFSGSIEGNHGDEELEKLIQQCFQLDIYTNNMLLRRLCMSGVDHACKFVSRLREKGFEPNRWTYDIIVHGLAKDGRTAEARTWMEEMLHKGFHLTEELELRYSISTTFNMFHERLGGSISLSSHGLWNYLRRIGSYIVLCDRMPRRGVDAAVLQFCVLELCGDRIRHDSGTVLSAWMHLGTFYLPWNSYLVVRLVDVAFQGENVQTTSHDRCELALSMLVVTLSSLKDSVAPIRELANHFQIITQMILKMEQEVQAMHKLQSFRMKSEQIVRHCC</sequence>
<name>A0AAE2BNL8_9LAMI</name>
<feature type="repeat" description="PPR" evidence="3">
    <location>
        <begin position="532"/>
        <end position="566"/>
    </location>
</feature>
<evidence type="ECO:0000256" key="2">
    <source>
        <dbReference type="ARBA" id="ARBA00022737"/>
    </source>
</evidence>
<dbReference type="PROSITE" id="PS51375">
    <property type="entry name" value="PPR"/>
    <property type="match status" value="8"/>
</dbReference>
<dbReference type="Proteomes" id="UP001289374">
    <property type="component" value="Unassembled WGS sequence"/>
</dbReference>
<keyword evidence="2" id="KW-0677">Repeat</keyword>
<dbReference type="Pfam" id="PF01535">
    <property type="entry name" value="PPR"/>
    <property type="match status" value="5"/>
</dbReference>
<gene>
    <name evidence="4" type="ORF">Sango_1967100</name>
</gene>
<dbReference type="Pfam" id="PF13812">
    <property type="entry name" value="PPR_3"/>
    <property type="match status" value="1"/>
</dbReference>
<reference evidence="4" key="1">
    <citation type="submission" date="2020-06" db="EMBL/GenBank/DDBJ databases">
        <authorList>
            <person name="Li T."/>
            <person name="Hu X."/>
            <person name="Zhang T."/>
            <person name="Song X."/>
            <person name="Zhang H."/>
            <person name="Dai N."/>
            <person name="Sheng W."/>
            <person name="Hou X."/>
            <person name="Wei L."/>
        </authorList>
    </citation>
    <scope>NUCLEOTIDE SEQUENCE</scope>
    <source>
        <strain evidence="4">K16</strain>
        <tissue evidence="4">Leaf</tissue>
    </source>
</reference>
<reference evidence="4" key="2">
    <citation type="journal article" date="2024" name="Plant">
        <title>Genomic evolution and insights into agronomic trait innovations of Sesamum species.</title>
        <authorList>
            <person name="Miao H."/>
            <person name="Wang L."/>
            <person name="Qu L."/>
            <person name="Liu H."/>
            <person name="Sun Y."/>
            <person name="Le M."/>
            <person name="Wang Q."/>
            <person name="Wei S."/>
            <person name="Zheng Y."/>
            <person name="Lin W."/>
            <person name="Duan Y."/>
            <person name="Cao H."/>
            <person name="Xiong S."/>
            <person name="Wang X."/>
            <person name="Wei L."/>
            <person name="Li C."/>
            <person name="Ma Q."/>
            <person name="Ju M."/>
            <person name="Zhao R."/>
            <person name="Li G."/>
            <person name="Mu C."/>
            <person name="Tian Q."/>
            <person name="Mei H."/>
            <person name="Zhang T."/>
            <person name="Gao T."/>
            <person name="Zhang H."/>
        </authorList>
    </citation>
    <scope>NUCLEOTIDE SEQUENCE</scope>
    <source>
        <strain evidence="4">K16</strain>
    </source>
</reference>
<dbReference type="InterPro" id="IPR011990">
    <property type="entry name" value="TPR-like_helical_dom_sf"/>
</dbReference>
<dbReference type="EMBL" id="JACGWL010000011">
    <property type="protein sequence ID" value="KAK4391893.1"/>
    <property type="molecule type" value="Genomic_DNA"/>
</dbReference>
<feature type="repeat" description="PPR" evidence="3">
    <location>
        <begin position="843"/>
        <end position="877"/>
    </location>
</feature>
<feature type="repeat" description="PPR" evidence="3">
    <location>
        <begin position="706"/>
        <end position="740"/>
    </location>
</feature>
<dbReference type="Gene3D" id="1.25.40.10">
    <property type="entry name" value="Tetratricopeptide repeat domain"/>
    <property type="match status" value="7"/>
</dbReference>
<evidence type="ECO:0000313" key="5">
    <source>
        <dbReference type="Proteomes" id="UP001289374"/>
    </source>
</evidence>
<dbReference type="PANTHER" id="PTHR47447:SF28">
    <property type="entry name" value="PENTACOTRIPEPTIDE-REPEAT REGION OF PRORP DOMAIN-CONTAINING PROTEIN"/>
    <property type="match status" value="1"/>
</dbReference>
<feature type="repeat" description="PPR" evidence="3">
    <location>
        <begin position="357"/>
        <end position="391"/>
    </location>
</feature>
<dbReference type="AlphaFoldDB" id="A0AAE2BNL8"/>
<feature type="repeat" description="PPR" evidence="3">
    <location>
        <begin position="392"/>
        <end position="426"/>
    </location>
</feature>
<evidence type="ECO:0000313" key="4">
    <source>
        <dbReference type="EMBL" id="KAK4391893.1"/>
    </source>
</evidence>
<evidence type="ECO:0000256" key="1">
    <source>
        <dbReference type="ARBA" id="ARBA00007626"/>
    </source>
</evidence>
<protein>
    <submittedName>
        <fullName evidence="4">Pentatricopeptide repeat-containing protein, mitochondrial</fullName>
    </submittedName>
</protein>
<evidence type="ECO:0000256" key="3">
    <source>
        <dbReference type="PROSITE-ProRule" id="PRU00708"/>
    </source>
</evidence>
<accession>A0AAE2BNL8</accession>
<organism evidence="4 5">
    <name type="scientific">Sesamum angolense</name>
    <dbReference type="NCBI Taxonomy" id="2727404"/>
    <lineage>
        <taxon>Eukaryota</taxon>
        <taxon>Viridiplantae</taxon>
        <taxon>Streptophyta</taxon>
        <taxon>Embryophyta</taxon>
        <taxon>Tracheophyta</taxon>
        <taxon>Spermatophyta</taxon>
        <taxon>Magnoliopsida</taxon>
        <taxon>eudicotyledons</taxon>
        <taxon>Gunneridae</taxon>
        <taxon>Pentapetalae</taxon>
        <taxon>asterids</taxon>
        <taxon>lamiids</taxon>
        <taxon>Lamiales</taxon>
        <taxon>Pedaliaceae</taxon>
        <taxon>Sesamum</taxon>
    </lineage>
</organism>
<dbReference type="Pfam" id="PF13041">
    <property type="entry name" value="PPR_2"/>
    <property type="match status" value="1"/>
</dbReference>